<comment type="caution">
    <text evidence="4">The sequence shown here is derived from an EMBL/GenBank/DDBJ whole genome shotgun (WGS) entry which is preliminary data.</text>
</comment>
<dbReference type="Gene3D" id="2.160.20.10">
    <property type="entry name" value="Single-stranded right-handed beta-helix, Pectin lyase-like"/>
    <property type="match status" value="2"/>
</dbReference>
<dbReference type="AlphaFoldDB" id="A0A370DK97"/>
<evidence type="ECO:0000256" key="2">
    <source>
        <dbReference type="SAM" id="SignalP"/>
    </source>
</evidence>
<feature type="region of interest" description="Disordered" evidence="1">
    <location>
        <begin position="768"/>
        <end position="790"/>
    </location>
</feature>
<feature type="domain" description="Right handed beta helix" evidence="3">
    <location>
        <begin position="566"/>
        <end position="701"/>
    </location>
</feature>
<organism evidence="4 5">
    <name type="scientific">endosymbiont of Galathealinum brachiosum</name>
    <dbReference type="NCBI Taxonomy" id="2200906"/>
    <lineage>
        <taxon>Bacteria</taxon>
        <taxon>Pseudomonadati</taxon>
        <taxon>Pseudomonadota</taxon>
        <taxon>Gammaproteobacteria</taxon>
        <taxon>sulfur-oxidizing symbionts</taxon>
    </lineage>
</organism>
<feature type="signal peptide" evidence="2">
    <location>
        <begin position="1"/>
        <end position="24"/>
    </location>
</feature>
<dbReference type="InterPro" id="IPR012334">
    <property type="entry name" value="Pectin_lyas_fold"/>
</dbReference>
<feature type="non-terminal residue" evidence="4">
    <location>
        <position position="834"/>
    </location>
</feature>
<dbReference type="InterPro" id="IPR022441">
    <property type="entry name" value="Para_beta_helix_rpt-2"/>
</dbReference>
<dbReference type="Proteomes" id="UP000254266">
    <property type="component" value="Unassembled WGS sequence"/>
</dbReference>
<evidence type="ECO:0000256" key="1">
    <source>
        <dbReference type="SAM" id="MobiDB-lite"/>
    </source>
</evidence>
<proteinExistence type="predicted"/>
<accession>A0A370DK97</accession>
<keyword evidence="5" id="KW-1185">Reference proteome</keyword>
<dbReference type="InterPro" id="IPR039448">
    <property type="entry name" value="Beta_helix"/>
</dbReference>
<dbReference type="InterPro" id="IPR006626">
    <property type="entry name" value="PbH1"/>
</dbReference>
<dbReference type="NCBIfam" id="TIGR03804">
    <property type="entry name" value="para_beta_helix"/>
    <property type="match status" value="1"/>
</dbReference>
<evidence type="ECO:0000313" key="4">
    <source>
        <dbReference type="EMBL" id="RDH85311.1"/>
    </source>
</evidence>
<evidence type="ECO:0000313" key="5">
    <source>
        <dbReference type="Proteomes" id="UP000254266"/>
    </source>
</evidence>
<evidence type="ECO:0000259" key="3">
    <source>
        <dbReference type="Pfam" id="PF13229"/>
    </source>
</evidence>
<protein>
    <recommendedName>
        <fullName evidence="3">Right handed beta helix domain-containing protein</fullName>
    </recommendedName>
</protein>
<dbReference type="InterPro" id="IPR011050">
    <property type="entry name" value="Pectin_lyase_fold/virulence"/>
</dbReference>
<gene>
    <name evidence="4" type="ORF">DIZ80_02525</name>
</gene>
<dbReference type="Pfam" id="PF13229">
    <property type="entry name" value="Beta_helix"/>
    <property type="match status" value="2"/>
</dbReference>
<feature type="chain" id="PRO_5016884258" description="Right handed beta helix domain-containing protein" evidence="2">
    <location>
        <begin position="25"/>
        <end position="834"/>
    </location>
</feature>
<keyword evidence="2" id="KW-0732">Signal</keyword>
<dbReference type="SMART" id="SM00710">
    <property type="entry name" value="PbH1"/>
    <property type="match status" value="11"/>
</dbReference>
<reference evidence="4 5" key="1">
    <citation type="journal article" date="2018" name="ISME J.">
        <title>Endosymbiont genomes yield clues of tubeworm success.</title>
        <authorList>
            <person name="Li Y."/>
            <person name="Liles M.R."/>
            <person name="Halanych K.M."/>
        </authorList>
    </citation>
    <scope>NUCLEOTIDE SEQUENCE [LARGE SCALE GENOMIC DNA]</scope>
    <source>
        <strain evidence="4">A1464</strain>
    </source>
</reference>
<feature type="domain" description="Right handed beta helix" evidence="3">
    <location>
        <begin position="342"/>
        <end position="493"/>
    </location>
</feature>
<feature type="compositionally biased region" description="Polar residues" evidence="1">
    <location>
        <begin position="772"/>
        <end position="790"/>
    </location>
</feature>
<dbReference type="SUPFAM" id="SSF51126">
    <property type="entry name" value="Pectin lyase-like"/>
    <property type="match status" value="2"/>
</dbReference>
<dbReference type="EMBL" id="QFXC01000004">
    <property type="protein sequence ID" value="RDH85311.1"/>
    <property type="molecule type" value="Genomic_DNA"/>
</dbReference>
<sequence length="834" mass="87688">MKKQFLGKMYLWLCVCFLTSNVNAAITGDLELIDSSGNVAATYQSGDDVRVRVTDADGNADAGVVEALTVRVTSETEDTGTPYSASTPVAGASNSGDGSLTILKTSYDTKTENWTLTAVSQTSFLVTGSVSGNQTQQYTVGSESYSTSNNEVTFRIDQGTISFSIGDSFTFSTTAGTIVSETVTLTETGIDTGIFEGSIPLVESVTPSASDNNLDVNSGDLITAFYDDAIGDWGDAVQVRSTSLYSATVIAGATILADTVWTAANSPYLITGDVTVNNGVTLTILEGVRVLFLANSDDQISGDEPYDSELIVNGTLNVAGTVDNGVVFTSSNREPVTGEWGGIRINGDNASFNYATIEYSAYGIYAYGFGTNSSLVISNSIIQQNGSYGLRNMQGYSEGVVSIADSQIINNKGYGIYSNGDYDAWTITGNTISGNAGMGLYLYRTADVVISNNTISDNLGGGSQISSVRDGFEYSNNVLSNNGNNWALYFYNGASLSSDVWMTDSLLIAGNTITNDVLTGCCSGGSHGMIINDQGIADATITNNIVSGGYSGIVVDNSINNVQPIINNNTITNVRDYGLQISGKVIPILAGNVLDGNGYGFYVYYNDVNGNGDFSISNNIIINSTYDGITIGGYAKPIINNNDIYGNGGYAIRNNTTFEIDAKNNWWGVADTAEINNGTNPQSLSFIYDNNSDAGLGFVNYAGWLNETYATGAPVSLSVTGTLELIDSNGNVAATYQSGDDVRVRVTDADGNTNAGVVETLTVRVTSETEDTGTPYSASTPVAGSSNSGDGSLTILNTSYDTKTEDWTLTAVSQTSFLVTGSVSGNQTQQYTVG</sequence>
<name>A0A370DK97_9GAMM</name>